<accession>A0A420PIG5</accession>
<dbReference type="EMBL" id="MRCY01000196">
    <property type="protein sequence ID" value="RKK92319.1"/>
    <property type="molecule type" value="Genomic_DNA"/>
</dbReference>
<gene>
    <name evidence="1" type="ORF">BFJ68_g15944</name>
</gene>
<dbReference type="Proteomes" id="UP000285860">
    <property type="component" value="Unassembled WGS sequence"/>
</dbReference>
<comment type="caution">
    <text evidence="1">The sequence shown here is derived from an EMBL/GenBank/DDBJ whole genome shotgun (WGS) entry which is preliminary data.</text>
</comment>
<evidence type="ECO:0000313" key="2">
    <source>
        <dbReference type="Proteomes" id="UP000285860"/>
    </source>
</evidence>
<evidence type="ECO:0000313" key="1">
    <source>
        <dbReference type="EMBL" id="RKK92319.1"/>
    </source>
</evidence>
<name>A0A420PIG5_FUSOX</name>
<protein>
    <submittedName>
        <fullName evidence="1">Uncharacterized protein</fullName>
    </submittedName>
</protein>
<dbReference type="AlphaFoldDB" id="A0A420PIG5"/>
<proteinExistence type="predicted"/>
<organism evidence="1 2">
    <name type="scientific">Fusarium oxysporum</name>
    <name type="common">Fusarium vascular wilt</name>
    <dbReference type="NCBI Taxonomy" id="5507"/>
    <lineage>
        <taxon>Eukaryota</taxon>
        <taxon>Fungi</taxon>
        <taxon>Dikarya</taxon>
        <taxon>Ascomycota</taxon>
        <taxon>Pezizomycotina</taxon>
        <taxon>Sordariomycetes</taxon>
        <taxon>Hypocreomycetidae</taxon>
        <taxon>Hypocreales</taxon>
        <taxon>Nectriaceae</taxon>
        <taxon>Fusarium</taxon>
        <taxon>Fusarium oxysporum species complex</taxon>
    </lineage>
</organism>
<sequence length="59" mass="6654">MYEGFVVVFSANGDHQNDMQAISKPLAYRVRKLKWTGMLDENKVTASFSWDGSAEAKVK</sequence>
<reference evidence="1 2" key="1">
    <citation type="journal article" date="2018" name="Sci. Rep.">
        <title>Characterisation of pathogen-specific regions and novel effector candidates in Fusarium oxysporum f. sp. cepae.</title>
        <authorList>
            <person name="Armitage A.D."/>
            <person name="Taylor A."/>
            <person name="Sobczyk M.K."/>
            <person name="Baxter L."/>
            <person name="Greenfield B.P."/>
            <person name="Bates H.J."/>
            <person name="Wilson F."/>
            <person name="Jackson A.C."/>
            <person name="Ott S."/>
            <person name="Harrison R.J."/>
            <person name="Clarkson J.P."/>
        </authorList>
    </citation>
    <scope>NUCLEOTIDE SEQUENCE [LARGE SCALE GENOMIC DNA]</scope>
    <source>
        <strain evidence="1 2">Fo_A28</strain>
    </source>
</reference>